<evidence type="ECO:0000259" key="1">
    <source>
        <dbReference type="Pfam" id="PF03822"/>
    </source>
</evidence>
<accession>A0A2G2VB85</accession>
<name>A0A2G2VB85_CAPBA</name>
<dbReference type="PANTHER" id="PTHR33223:SF8">
    <property type="entry name" value="OS04G0172440 PROTEIN"/>
    <property type="match status" value="1"/>
</dbReference>
<keyword evidence="2" id="KW-0418">Kinase</keyword>
<evidence type="ECO:0000313" key="3">
    <source>
        <dbReference type="Proteomes" id="UP000224567"/>
    </source>
</evidence>
<reference evidence="3" key="2">
    <citation type="journal article" date="2017" name="J. Anim. Genet.">
        <title>Multiple reference genome sequences of hot pepper reveal the massive evolution of plant disease resistance genes by retroduplication.</title>
        <authorList>
            <person name="Kim S."/>
            <person name="Park J."/>
            <person name="Yeom S.-I."/>
            <person name="Kim Y.-M."/>
            <person name="Seo E."/>
            <person name="Kim K.-T."/>
            <person name="Kim M.-S."/>
            <person name="Lee J.M."/>
            <person name="Cheong K."/>
            <person name="Shin H.-S."/>
            <person name="Kim S.-B."/>
            <person name="Han K."/>
            <person name="Lee J."/>
            <person name="Park M."/>
            <person name="Lee H.-A."/>
            <person name="Lee H.-Y."/>
            <person name="Lee Y."/>
            <person name="Oh S."/>
            <person name="Lee J.H."/>
            <person name="Choi E."/>
            <person name="Choi E."/>
            <person name="Lee S.E."/>
            <person name="Jeon J."/>
            <person name="Kim H."/>
            <person name="Choi G."/>
            <person name="Song H."/>
            <person name="Lee J."/>
            <person name="Lee S.-C."/>
            <person name="Kwon J.-K."/>
            <person name="Lee H.-Y."/>
            <person name="Koo N."/>
            <person name="Hong Y."/>
            <person name="Kim R.W."/>
            <person name="Kang W.-H."/>
            <person name="Huh J.H."/>
            <person name="Kang B.-C."/>
            <person name="Yang T.-J."/>
            <person name="Lee Y.-H."/>
            <person name="Bennetzen J.L."/>
            <person name="Choi D."/>
        </authorList>
    </citation>
    <scope>NUCLEOTIDE SEQUENCE [LARGE SCALE GENOMIC DNA]</scope>
    <source>
        <strain evidence="3">cv. PBC81</strain>
    </source>
</reference>
<gene>
    <name evidence="2" type="ORF">CQW23_30182</name>
</gene>
<dbReference type="GO" id="GO:0007165">
    <property type="term" value="P:signal transduction"/>
    <property type="evidence" value="ECO:0007669"/>
    <property type="project" value="InterPro"/>
</dbReference>
<dbReference type="AlphaFoldDB" id="A0A2G2VB85"/>
<dbReference type="Gene3D" id="3.30.310.80">
    <property type="entry name" value="Kinase associated domain 1, KA1"/>
    <property type="match status" value="1"/>
</dbReference>
<feature type="domain" description="NAF" evidence="1">
    <location>
        <begin position="17"/>
        <end position="69"/>
    </location>
</feature>
<proteinExistence type="predicted"/>
<comment type="caution">
    <text evidence="2">The sequence shown here is derived from an EMBL/GenBank/DDBJ whole genome shotgun (WGS) entry which is preliminary data.</text>
</comment>
<dbReference type="GO" id="GO:0016301">
    <property type="term" value="F:kinase activity"/>
    <property type="evidence" value="ECO:0007669"/>
    <property type="project" value="UniProtKB-KW"/>
</dbReference>
<keyword evidence="3" id="KW-1185">Reference proteome</keyword>
<dbReference type="Pfam" id="PF03822">
    <property type="entry name" value="NAF"/>
    <property type="match status" value="1"/>
</dbReference>
<dbReference type="PANTHER" id="PTHR33223">
    <property type="entry name" value="CCHC-TYPE DOMAIN-CONTAINING PROTEIN"/>
    <property type="match status" value="1"/>
</dbReference>
<sequence length="143" mass="16524">MTQRANSINNDAYFFECFDIIYLFPDFVLSNLVDKDKSYRSDARFTTQNSASTIVSRLEEIASMGSFKVLFVGQLAKLYGPADPVAHLRRYCNQLRGAGGKEELLMAYFRESLSGLDSEWFVDQDIDKWNSWDDLDNEFMQQI</sequence>
<reference evidence="2 3" key="1">
    <citation type="journal article" date="2017" name="Genome Biol.">
        <title>New reference genome sequences of hot pepper reveal the massive evolution of plant disease-resistance genes by retroduplication.</title>
        <authorList>
            <person name="Kim S."/>
            <person name="Park J."/>
            <person name="Yeom S.I."/>
            <person name="Kim Y.M."/>
            <person name="Seo E."/>
            <person name="Kim K.T."/>
            <person name="Kim M.S."/>
            <person name="Lee J.M."/>
            <person name="Cheong K."/>
            <person name="Shin H.S."/>
            <person name="Kim S.B."/>
            <person name="Han K."/>
            <person name="Lee J."/>
            <person name="Park M."/>
            <person name="Lee H.A."/>
            <person name="Lee H.Y."/>
            <person name="Lee Y."/>
            <person name="Oh S."/>
            <person name="Lee J.H."/>
            <person name="Choi E."/>
            <person name="Choi E."/>
            <person name="Lee S.E."/>
            <person name="Jeon J."/>
            <person name="Kim H."/>
            <person name="Choi G."/>
            <person name="Song H."/>
            <person name="Lee J."/>
            <person name="Lee S.C."/>
            <person name="Kwon J.K."/>
            <person name="Lee H.Y."/>
            <person name="Koo N."/>
            <person name="Hong Y."/>
            <person name="Kim R.W."/>
            <person name="Kang W.H."/>
            <person name="Huh J.H."/>
            <person name="Kang B.C."/>
            <person name="Yang T.J."/>
            <person name="Lee Y.H."/>
            <person name="Bennetzen J.L."/>
            <person name="Choi D."/>
        </authorList>
    </citation>
    <scope>NUCLEOTIDE SEQUENCE [LARGE SCALE GENOMIC DNA]</scope>
    <source>
        <strain evidence="3">cv. PBC81</strain>
    </source>
</reference>
<keyword evidence="2" id="KW-0808">Transferase</keyword>
<dbReference type="EMBL" id="MLFT02000048">
    <property type="protein sequence ID" value="PHT30253.1"/>
    <property type="molecule type" value="Genomic_DNA"/>
</dbReference>
<dbReference type="Proteomes" id="UP000224567">
    <property type="component" value="Unassembled WGS sequence"/>
</dbReference>
<dbReference type="InterPro" id="IPR004041">
    <property type="entry name" value="NAF_dom"/>
</dbReference>
<dbReference type="OrthoDB" id="1002091at2759"/>
<protein>
    <submittedName>
        <fullName evidence="2">CBL-interacting protein kinase 5</fullName>
    </submittedName>
</protein>
<organism evidence="2 3">
    <name type="scientific">Capsicum baccatum</name>
    <name type="common">Peruvian pepper</name>
    <dbReference type="NCBI Taxonomy" id="33114"/>
    <lineage>
        <taxon>Eukaryota</taxon>
        <taxon>Viridiplantae</taxon>
        <taxon>Streptophyta</taxon>
        <taxon>Embryophyta</taxon>
        <taxon>Tracheophyta</taxon>
        <taxon>Spermatophyta</taxon>
        <taxon>Magnoliopsida</taxon>
        <taxon>eudicotyledons</taxon>
        <taxon>Gunneridae</taxon>
        <taxon>Pentapetalae</taxon>
        <taxon>asterids</taxon>
        <taxon>lamiids</taxon>
        <taxon>Solanales</taxon>
        <taxon>Solanaceae</taxon>
        <taxon>Solanoideae</taxon>
        <taxon>Capsiceae</taxon>
        <taxon>Capsicum</taxon>
    </lineage>
</organism>
<evidence type="ECO:0000313" key="2">
    <source>
        <dbReference type="EMBL" id="PHT30253.1"/>
    </source>
</evidence>